<dbReference type="InterPro" id="IPR011051">
    <property type="entry name" value="RmlC_Cupin_sf"/>
</dbReference>
<organism evidence="2 3">
    <name type="scientific">Nocardioides immobilis</name>
    <dbReference type="NCBI Taxonomy" id="2049295"/>
    <lineage>
        <taxon>Bacteria</taxon>
        <taxon>Bacillati</taxon>
        <taxon>Actinomycetota</taxon>
        <taxon>Actinomycetes</taxon>
        <taxon>Propionibacteriales</taxon>
        <taxon>Nocardioidaceae</taxon>
        <taxon>Nocardioides</taxon>
    </lineage>
</organism>
<dbReference type="PANTHER" id="PTHR36440">
    <property type="entry name" value="PUTATIVE (AFU_ORTHOLOGUE AFUA_8G07350)-RELATED"/>
    <property type="match status" value="1"/>
</dbReference>
<name>A0A417XV20_9ACTN</name>
<gene>
    <name evidence="2" type="ORF">D0Z08_25750</name>
</gene>
<sequence>MSYPPPLYDGDSGEISATIRPGTAAPDLVYPNGNRVTYLATGGTTGDLFGLYKWDFSEAVSGPGAHFHRTIAESFYILTGEVSVYNGRAWVKAAPGDFLHVPPGGLHGFRNESGAEASMLLHFAPGAPREAYFEGLDRLARGEEWTPEEYDRFMAEHDNFWTD</sequence>
<reference evidence="2 3" key="1">
    <citation type="submission" date="2018-09" db="EMBL/GenBank/DDBJ databases">
        <title>Genome sequencing of Nocardioides immobilis CCTCC AB 2017083 for comparison to Nocardioides silvaticus.</title>
        <authorList>
            <person name="Li C."/>
            <person name="Wang G."/>
        </authorList>
    </citation>
    <scope>NUCLEOTIDE SEQUENCE [LARGE SCALE GENOMIC DNA]</scope>
    <source>
        <strain evidence="2 3">CCTCC AB 2017083</strain>
    </source>
</reference>
<proteinExistence type="predicted"/>
<dbReference type="EMBL" id="QXGH01000035">
    <property type="protein sequence ID" value="RHW24131.1"/>
    <property type="molecule type" value="Genomic_DNA"/>
</dbReference>
<accession>A0A417XV20</accession>
<evidence type="ECO:0000313" key="3">
    <source>
        <dbReference type="Proteomes" id="UP000283644"/>
    </source>
</evidence>
<dbReference type="Proteomes" id="UP000283644">
    <property type="component" value="Unassembled WGS sequence"/>
</dbReference>
<keyword evidence="3" id="KW-1185">Reference proteome</keyword>
<comment type="caution">
    <text evidence="2">The sequence shown here is derived from an EMBL/GenBank/DDBJ whole genome shotgun (WGS) entry which is preliminary data.</text>
</comment>
<dbReference type="AlphaFoldDB" id="A0A417XV20"/>
<dbReference type="InterPro" id="IPR013096">
    <property type="entry name" value="Cupin_2"/>
</dbReference>
<dbReference type="InterPro" id="IPR053146">
    <property type="entry name" value="QDO-like"/>
</dbReference>
<dbReference type="InterPro" id="IPR014710">
    <property type="entry name" value="RmlC-like_jellyroll"/>
</dbReference>
<protein>
    <submittedName>
        <fullName evidence="2">Cupin domain-containing protein</fullName>
    </submittedName>
</protein>
<feature type="domain" description="Cupin type-2" evidence="1">
    <location>
        <begin position="63"/>
        <end position="121"/>
    </location>
</feature>
<evidence type="ECO:0000259" key="1">
    <source>
        <dbReference type="Pfam" id="PF07883"/>
    </source>
</evidence>
<dbReference type="Gene3D" id="2.60.120.10">
    <property type="entry name" value="Jelly Rolls"/>
    <property type="match status" value="1"/>
</dbReference>
<evidence type="ECO:0000313" key="2">
    <source>
        <dbReference type="EMBL" id="RHW24131.1"/>
    </source>
</evidence>
<dbReference type="PANTHER" id="PTHR36440:SF1">
    <property type="entry name" value="PUTATIVE (AFU_ORTHOLOGUE AFUA_8G07350)-RELATED"/>
    <property type="match status" value="1"/>
</dbReference>
<dbReference type="Pfam" id="PF07883">
    <property type="entry name" value="Cupin_2"/>
    <property type="match status" value="1"/>
</dbReference>
<dbReference type="SUPFAM" id="SSF51182">
    <property type="entry name" value="RmlC-like cupins"/>
    <property type="match status" value="1"/>
</dbReference>
<dbReference type="OrthoDB" id="5243731at2"/>
<dbReference type="RefSeq" id="WP_118928150.1">
    <property type="nucleotide sequence ID" value="NZ_QXGH01000035.1"/>
</dbReference>